<evidence type="ECO:0000256" key="2">
    <source>
        <dbReference type="ARBA" id="ARBA00022692"/>
    </source>
</evidence>
<dbReference type="InterPro" id="IPR018393">
    <property type="entry name" value="NADHpl_OxRdtase_5_subgr"/>
</dbReference>
<evidence type="ECO:0000256" key="6">
    <source>
        <dbReference type="SAM" id="Phobius"/>
    </source>
</evidence>
<evidence type="ECO:0000256" key="3">
    <source>
        <dbReference type="ARBA" id="ARBA00022989"/>
    </source>
</evidence>
<dbReference type="Pfam" id="PF00361">
    <property type="entry name" value="Proton_antipo_M"/>
    <property type="match status" value="1"/>
</dbReference>
<keyword evidence="10" id="KW-1185">Reference proteome</keyword>
<feature type="transmembrane region" description="Helical" evidence="6">
    <location>
        <begin position="579"/>
        <end position="596"/>
    </location>
</feature>
<feature type="transmembrane region" description="Helical" evidence="6">
    <location>
        <begin position="616"/>
        <end position="635"/>
    </location>
</feature>
<dbReference type="NCBIfam" id="NF005141">
    <property type="entry name" value="PRK06590.1"/>
    <property type="match status" value="1"/>
</dbReference>
<proteinExistence type="predicted"/>
<feature type="transmembrane region" description="Helical" evidence="6">
    <location>
        <begin position="249"/>
        <end position="267"/>
    </location>
</feature>
<evidence type="ECO:0000259" key="8">
    <source>
        <dbReference type="Pfam" id="PF00662"/>
    </source>
</evidence>
<evidence type="ECO:0000313" key="9">
    <source>
        <dbReference type="EMBL" id="AEI48731.1"/>
    </source>
</evidence>
<gene>
    <name evidence="9" type="ordered locus">Runsl_2320</name>
</gene>
<organism evidence="9 10">
    <name type="scientific">Runella slithyformis (strain ATCC 29530 / DSM 19594 / LMG 11500 / NCIMB 11436 / LSU 4)</name>
    <dbReference type="NCBI Taxonomy" id="761193"/>
    <lineage>
        <taxon>Bacteria</taxon>
        <taxon>Pseudomonadati</taxon>
        <taxon>Bacteroidota</taxon>
        <taxon>Cytophagia</taxon>
        <taxon>Cytophagales</taxon>
        <taxon>Spirosomataceae</taxon>
        <taxon>Runella</taxon>
    </lineage>
</organism>
<feature type="transmembrane region" description="Helical" evidence="6">
    <location>
        <begin position="139"/>
        <end position="157"/>
    </location>
</feature>
<evidence type="ECO:0000256" key="1">
    <source>
        <dbReference type="ARBA" id="ARBA00004127"/>
    </source>
</evidence>
<feature type="domain" description="NADH-Ubiquinone oxidoreductase (complex I) chain 5 N-terminal" evidence="8">
    <location>
        <begin position="66"/>
        <end position="116"/>
    </location>
</feature>
<dbReference type="InterPro" id="IPR003945">
    <property type="entry name" value="NU5C-like"/>
</dbReference>
<keyword evidence="2 5" id="KW-0812">Transmembrane</keyword>
<keyword evidence="3 6" id="KW-1133">Transmembrane helix</keyword>
<feature type="transmembrane region" description="Helical" evidence="6">
    <location>
        <begin position="6"/>
        <end position="24"/>
    </location>
</feature>
<dbReference type="PANTHER" id="PTHR42829">
    <property type="entry name" value="NADH-UBIQUINONE OXIDOREDUCTASE CHAIN 5"/>
    <property type="match status" value="1"/>
</dbReference>
<dbReference type="PRINTS" id="PR01435">
    <property type="entry name" value="NPOXDRDTASE5"/>
</dbReference>
<dbReference type="KEGG" id="rsi:Runsl_2320"/>
<keyword evidence="9" id="KW-0560">Oxidoreductase</keyword>
<evidence type="ECO:0000259" key="7">
    <source>
        <dbReference type="Pfam" id="PF00361"/>
    </source>
</evidence>
<feature type="transmembrane region" description="Helical" evidence="6">
    <location>
        <begin position="83"/>
        <end position="103"/>
    </location>
</feature>
<dbReference type="Pfam" id="PF00662">
    <property type="entry name" value="Proton_antipo_N"/>
    <property type="match status" value="1"/>
</dbReference>
<evidence type="ECO:0000313" key="10">
    <source>
        <dbReference type="Proteomes" id="UP000000493"/>
    </source>
</evidence>
<dbReference type="EC" id="1.6.5.11" evidence="9"/>
<feature type="transmembrane region" description="Helical" evidence="6">
    <location>
        <begin position="335"/>
        <end position="353"/>
    </location>
</feature>
<reference evidence="10" key="1">
    <citation type="submission" date="2011-06" db="EMBL/GenBank/DDBJ databases">
        <title>The complete genome of chromosome of Runella slithyformis DSM 19594.</title>
        <authorList>
            <consortium name="US DOE Joint Genome Institute (JGI-PGF)"/>
            <person name="Lucas S."/>
            <person name="Han J."/>
            <person name="Lapidus A."/>
            <person name="Bruce D."/>
            <person name="Goodwin L."/>
            <person name="Pitluck S."/>
            <person name="Peters L."/>
            <person name="Kyrpides N."/>
            <person name="Mavromatis K."/>
            <person name="Ivanova N."/>
            <person name="Ovchinnikova G."/>
            <person name="Zhang X."/>
            <person name="Misra M."/>
            <person name="Detter J.C."/>
            <person name="Tapia R."/>
            <person name="Han C."/>
            <person name="Land M."/>
            <person name="Hauser L."/>
            <person name="Markowitz V."/>
            <person name="Cheng J.-F."/>
            <person name="Hugenholtz P."/>
            <person name="Woyke T."/>
            <person name="Wu D."/>
            <person name="Tindall B."/>
            <person name="Faehrich R."/>
            <person name="Brambilla E."/>
            <person name="Klenk H.-P."/>
            <person name="Eisen J.A."/>
        </authorList>
    </citation>
    <scope>NUCLEOTIDE SEQUENCE [LARGE SCALE GENOMIC DNA]</scope>
    <source>
        <strain evidence="10">ATCC 29530 / DSM 19594 / LMG 11500 / NCIMB 11436 / LSU 4</strain>
    </source>
</reference>
<dbReference type="GO" id="GO:0048038">
    <property type="term" value="F:quinone binding"/>
    <property type="evidence" value="ECO:0007669"/>
    <property type="project" value="UniProtKB-KW"/>
</dbReference>
<feature type="transmembrane region" description="Helical" evidence="6">
    <location>
        <begin position="31"/>
        <end position="54"/>
    </location>
</feature>
<feature type="domain" description="NADH:quinone oxidoreductase/Mrp antiporter transmembrane" evidence="7">
    <location>
        <begin position="134"/>
        <end position="423"/>
    </location>
</feature>
<dbReference type="GO" id="GO:0012505">
    <property type="term" value="C:endomembrane system"/>
    <property type="evidence" value="ECO:0007669"/>
    <property type="project" value="UniProtKB-SubCell"/>
</dbReference>
<feature type="transmembrane region" description="Helical" evidence="6">
    <location>
        <begin position="307"/>
        <end position="329"/>
    </location>
</feature>
<comment type="subcellular location">
    <subcellularLocation>
        <location evidence="1">Endomembrane system</location>
        <topology evidence="1">Multi-pass membrane protein</topology>
    </subcellularLocation>
    <subcellularLocation>
        <location evidence="5">Membrane</location>
        <topology evidence="5">Multi-pass membrane protein</topology>
    </subcellularLocation>
</comment>
<dbReference type="NCBIfam" id="TIGR01974">
    <property type="entry name" value="NDH_I_L"/>
    <property type="match status" value="1"/>
</dbReference>
<sequence>MNSSLLIFIPLLPLIGFIINGIGFRHVPKSLAGIIGSAAALGAFILSILIWNGFDGQPQVVKLFDWISIGQLTIPFAFQIDQLSLLMLMVVTGVGSLIHIYSVGYMHHDEGFGKFFAFLNLFLFFMLLLVMGSNYVIMFIGWEGVGLCSYLLIGFWNKVTNYNNAARKAFIMNRIGDLGFLLGIFMIIQTFGSVEYLDVFSKAANGSFSINDTVMVTITALLFVGAMGKSAQIPLYTWLPDAMAGPTPVSALIHAATMVTAGIYMVIRSNVLYSLAPATLGVVGGIGLLTAVVAASIGLYQNDIKKVLAYSTVSQLGYMFLALGVGAYTSAMFHVMTHAFFKALLFLGAGSVIHAMSDEQDIRNMGGLRKYLPVTYWTFLIATLAISGIFPLSGFFSKDEILAHVFEHNKIMWGIGLFTSMMTAFYMFRLLFVTFFGEFRGTHDQKHHLHESPATMTVPLIILAVLSAAGGLLNIPHVLGGGESLAHFMAPLFELSKQANPELFEGHLEHSTEYILMGVSVGAAVLSIFFAYSLFMSKRVVPAADKDVTGLPKLLQNKYYVDEFYDTVFVNPMRKLSDVLYSFGEFLIDLAVNGAGRLVQFLSGRMRLLQTGETGFYVFAMVLGILVILAWNLLLK</sequence>
<dbReference type="GO" id="GO:0015990">
    <property type="term" value="P:electron transport coupled proton transport"/>
    <property type="evidence" value="ECO:0007669"/>
    <property type="project" value="TreeGrafter"/>
</dbReference>
<accession>A0A7U4E5M6</accession>
<reference evidence="9 10" key="2">
    <citation type="journal article" date="2012" name="Stand. Genomic Sci.">
        <title>Complete genome sequence of the aquatic bacterium Runella slithyformis type strain (LSU 4(T)).</title>
        <authorList>
            <person name="Copeland A."/>
            <person name="Zhang X."/>
            <person name="Misra M."/>
            <person name="Lapidus A."/>
            <person name="Nolan M."/>
            <person name="Lucas S."/>
            <person name="Deshpande S."/>
            <person name="Cheng J.F."/>
            <person name="Tapia R."/>
            <person name="Goodwin L.A."/>
            <person name="Pitluck S."/>
            <person name="Liolios K."/>
            <person name="Pagani I."/>
            <person name="Ivanova N."/>
            <person name="Mikhailova N."/>
            <person name="Pati A."/>
            <person name="Chen A."/>
            <person name="Palaniappan K."/>
            <person name="Land M."/>
            <person name="Hauser L."/>
            <person name="Pan C."/>
            <person name="Jeffries C.D."/>
            <person name="Detter J.C."/>
            <person name="Brambilla E.M."/>
            <person name="Rohde M."/>
            <person name="Djao O.D."/>
            <person name="Goker M."/>
            <person name="Sikorski J."/>
            <person name="Tindall B.J."/>
            <person name="Woyke T."/>
            <person name="Bristow J."/>
            <person name="Eisen J.A."/>
            <person name="Markowitz V."/>
            <person name="Hugenholtz P."/>
            <person name="Kyrpides N.C."/>
            <person name="Klenk H.P."/>
            <person name="Mavromatis K."/>
        </authorList>
    </citation>
    <scope>NUCLEOTIDE SEQUENCE [LARGE SCALE GENOMIC DNA]</scope>
    <source>
        <strain evidence="10">ATCC 29530 / DSM 19594 / LMG 11500 / NCIMB 11436 / LSU 4</strain>
    </source>
</reference>
<feature type="transmembrane region" description="Helical" evidence="6">
    <location>
        <begin position="514"/>
        <end position="535"/>
    </location>
</feature>
<feature type="transmembrane region" description="Helical" evidence="6">
    <location>
        <begin position="411"/>
        <end position="436"/>
    </location>
</feature>
<dbReference type="PANTHER" id="PTHR42829:SF2">
    <property type="entry name" value="NADH-UBIQUINONE OXIDOREDUCTASE CHAIN 5"/>
    <property type="match status" value="1"/>
</dbReference>
<feature type="transmembrane region" description="Helical" evidence="6">
    <location>
        <begin position="279"/>
        <end position="300"/>
    </location>
</feature>
<dbReference type="EMBL" id="CP002859">
    <property type="protein sequence ID" value="AEI48731.1"/>
    <property type="molecule type" value="Genomic_DNA"/>
</dbReference>
<dbReference type="GO" id="GO:0003954">
    <property type="term" value="F:NADH dehydrogenase activity"/>
    <property type="evidence" value="ECO:0007669"/>
    <property type="project" value="TreeGrafter"/>
</dbReference>
<dbReference type="Gene3D" id="1.20.5.2700">
    <property type="match status" value="1"/>
</dbReference>
<keyword evidence="4 6" id="KW-0472">Membrane</keyword>
<evidence type="ECO:0000256" key="4">
    <source>
        <dbReference type="ARBA" id="ARBA00023136"/>
    </source>
</evidence>
<feature type="transmembrane region" description="Helical" evidence="6">
    <location>
        <begin position="115"/>
        <end position="133"/>
    </location>
</feature>
<dbReference type="AlphaFoldDB" id="A0A7U4E5M6"/>
<feature type="transmembrane region" description="Helical" evidence="6">
    <location>
        <begin position="374"/>
        <end position="396"/>
    </location>
</feature>
<dbReference type="GO" id="GO:0008137">
    <property type="term" value="F:NADH dehydrogenase (ubiquinone) activity"/>
    <property type="evidence" value="ECO:0007669"/>
    <property type="project" value="InterPro"/>
</dbReference>
<dbReference type="PRINTS" id="PR01434">
    <property type="entry name" value="NADHDHGNASE5"/>
</dbReference>
<feature type="transmembrane region" description="Helical" evidence="6">
    <location>
        <begin position="209"/>
        <end position="228"/>
    </location>
</feature>
<feature type="transmembrane region" description="Helical" evidence="6">
    <location>
        <begin position="178"/>
        <end position="197"/>
    </location>
</feature>
<name>A0A7U4E5M6_RUNSL</name>
<dbReference type="GO" id="GO:0042773">
    <property type="term" value="P:ATP synthesis coupled electron transport"/>
    <property type="evidence" value="ECO:0007669"/>
    <property type="project" value="InterPro"/>
</dbReference>
<dbReference type="InterPro" id="IPR001750">
    <property type="entry name" value="ND/Mrp_TM"/>
</dbReference>
<protein>
    <submittedName>
        <fullName evidence="9">Proton-translocating NADH-quinone oxidoreductase, chain L</fullName>
        <ecNumber evidence="9">1.6.5.11</ecNumber>
    </submittedName>
</protein>
<dbReference type="InterPro" id="IPR001516">
    <property type="entry name" value="Proton_antipo_N"/>
</dbReference>
<dbReference type="GO" id="GO:0016020">
    <property type="term" value="C:membrane"/>
    <property type="evidence" value="ECO:0007669"/>
    <property type="project" value="UniProtKB-SubCell"/>
</dbReference>
<dbReference type="Proteomes" id="UP000000493">
    <property type="component" value="Chromosome"/>
</dbReference>
<feature type="transmembrane region" description="Helical" evidence="6">
    <location>
        <begin position="457"/>
        <end position="479"/>
    </location>
</feature>
<dbReference type="RefSeq" id="WP_013928042.1">
    <property type="nucleotide sequence ID" value="NC_015703.1"/>
</dbReference>
<evidence type="ECO:0000256" key="5">
    <source>
        <dbReference type="RuleBase" id="RU000320"/>
    </source>
</evidence>